<dbReference type="OrthoDB" id="9788852at2"/>
<dbReference type="SUPFAM" id="SSF56349">
    <property type="entry name" value="DNA breaking-rejoining enzymes"/>
    <property type="match status" value="1"/>
</dbReference>
<reference evidence="3 4" key="1">
    <citation type="submission" date="2017-05" db="EMBL/GenBank/DDBJ databases">
        <authorList>
            <person name="Varghese N."/>
            <person name="Submissions S."/>
        </authorList>
    </citation>
    <scope>NUCLEOTIDE SEQUENCE [LARGE SCALE GENOMIC DNA]</scope>
    <source>
        <strain evidence="3 4">DSM 45474</strain>
    </source>
</reference>
<dbReference type="InterPro" id="IPR002104">
    <property type="entry name" value="Integrase_catalytic"/>
</dbReference>
<dbReference type="Gene3D" id="1.10.443.10">
    <property type="entry name" value="Intergrase catalytic core"/>
    <property type="match status" value="1"/>
</dbReference>
<proteinExistence type="predicted"/>
<gene>
    <name evidence="3" type="ORF">SAMN06264849_11510</name>
</gene>
<evidence type="ECO:0000313" key="3">
    <source>
        <dbReference type="EMBL" id="SMO92909.1"/>
    </source>
</evidence>
<dbReference type="Pfam" id="PF00589">
    <property type="entry name" value="Phage_integrase"/>
    <property type="match status" value="1"/>
</dbReference>
<dbReference type="Proteomes" id="UP000315636">
    <property type="component" value="Unassembled WGS sequence"/>
</dbReference>
<dbReference type="CDD" id="cd01192">
    <property type="entry name" value="INT_C_like_3"/>
    <property type="match status" value="1"/>
</dbReference>
<dbReference type="PANTHER" id="PTHR30349">
    <property type="entry name" value="PHAGE INTEGRASE-RELATED"/>
    <property type="match status" value="1"/>
</dbReference>
<dbReference type="EMBL" id="FXTI01000015">
    <property type="protein sequence ID" value="SMO92909.1"/>
    <property type="molecule type" value="Genomic_DNA"/>
</dbReference>
<dbReference type="RefSeq" id="WP_142506688.1">
    <property type="nucleotide sequence ID" value="NZ_FXTI01000015.1"/>
</dbReference>
<dbReference type="PANTHER" id="PTHR30349:SF82">
    <property type="entry name" value="INTEGRASE_RECOMBINASE YOEC-RELATED"/>
    <property type="match status" value="1"/>
</dbReference>
<organism evidence="3 4">
    <name type="scientific">Melghirimyces algeriensis</name>
    <dbReference type="NCBI Taxonomy" id="910412"/>
    <lineage>
        <taxon>Bacteria</taxon>
        <taxon>Bacillati</taxon>
        <taxon>Bacillota</taxon>
        <taxon>Bacilli</taxon>
        <taxon>Bacillales</taxon>
        <taxon>Thermoactinomycetaceae</taxon>
        <taxon>Melghirimyces</taxon>
    </lineage>
</organism>
<evidence type="ECO:0000259" key="2">
    <source>
        <dbReference type="PROSITE" id="PS51898"/>
    </source>
</evidence>
<dbReference type="GO" id="GO:0015074">
    <property type="term" value="P:DNA integration"/>
    <property type="evidence" value="ECO:0007669"/>
    <property type="project" value="InterPro"/>
</dbReference>
<dbReference type="InterPro" id="IPR013762">
    <property type="entry name" value="Integrase-like_cat_sf"/>
</dbReference>
<keyword evidence="4" id="KW-1185">Reference proteome</keyword>
<feature type="domain" description="Tyr recombinase" evidence="2">
    <location>
        <begin position="3"/>
        <end position="174"/>
    </location>
</feature>
<protein>
    <submittedName>
        <fullName evidence="3">Phage integrase family protein</fullName>
    </submittedName>
</protein>
<evidence type="ECO:0000313" key="4">
    <source>
        <dbReference type="Proteomes" id="UP000315636"/>
    </source>
</evidence>
<dbReference type="InterPro" id="IPR011010">
    <property type="entry name" value="DNA_brk_join_enz"/>
</dbReference>
<dbReference type="InterPro" id="IPR050090">
    <property type="entry name" value="Tyrosine_recombinase_XerCD"/>
</dbReference>
<dbReference type="GO" id="GO:0003677">
    <property type="term" value="F:DNA binding"/>
    <property type="evidence" value="ECO:0007669"/>
    <property type="project" value="InterPro"/>
</dbReference>
<accession>A0A521F9M3</accession>
<dbReference type="PROSITE" id="PS51898">
    <property type="entry name" value="TYR_RECOMBINASE"/>
    <property type="match status" value="1"/>
</dbReference>
<dbReference type="GO" id="GO:0006310">
    <property type="term" value="P:DNA recombination"/>
    <property type="evidence" value="ECO:0007669"/>
    <property type="project" value="UniProtKB-KW"/>
</dbReference>
<dbReference type="AlphaFoldDB" id="A0A521F9M3"/>
<sequence>MNTVQPIRDKKQIAKMKRVLKPRDRFLFVLGINSGLRISDVLKLTVGDIRGKEFIEVREQKTGKVKRFRINNTIKREFNRYISNEPDAAPLFPSRKGGNSITRFTAFRALQSAAEKVGIDDAIGCHSLRKTFGYHAYKAGTDLALLQKIFNHSSQGHTLRYIGIQQDKIDEVYANIEL</sequence>
<keyword evidence="1" id="KW-0233">DNA recombination</keyword>
<evidence type="ECO:0000256" key="1">
    <source>
        <dbReference type="ARBA" id="ARBA00023172"/>
    </source>
</evidence>
<name>A0A521F9M3_9BACL</name>